<protein>
    <recommendedName>
        <fullName evidence="3">Relaxase</fullName>
    </recommendedName>
</protein>
<name>A0A177KZ31_9BACI</name>
<dbReference type="EMBL" id="LQWZ01000007">
    <property type="protein sequence ID" value="OAH58678.1"/>
    <property type="molecule type" value="Genomic_DNA"/>
</dbReference>
<proteinExistence type="predicted"/>
<dbReference type="Proteomes" id="UP000077271">
    <property type="component" value="Unassembled WGS sequence"/>
</dbReference>
<dbReference type="AlphaFoldDB" id="A0A177KZ31"/>
<accession>A0A177KZ31</accession>
<gene>
    <name evidence="1" type="ORF">AWH48_16915</name>
</gene>
<dbReference type="Pfam" id="PF18555">
    <property type="entry name" value="MobL"/>
    <property type="match status" value="1"/>
</dbReference>
<evidence type="ECO:0008006" key="3">
    <source>
        <dbReference type="Google" id="ProtNLM"/>
    </source>
</evidence>
<evidence type="ECO:0000313" key="1">
    <source>
        <dbReference type="EMBL" id="OAH58678.1"/>
    </source>
</evidence>
<dbReference type="OrthoDB" id="3889159at2"/>
<dbReference type="InterPro" id="IPR048101">
    <property type="entry name" value="MobP2"/>
</dbReference>
<dbReference type="InterPro" id="IPR041073">
    <property type="entry name" value="MobL"/>
</dbReference>
<sequence>MSNTVILPGVILKTRFVTTNTKNFNNYIDYIDRDEAKKGDTVSEDMFSVYQDYMGNTEKTSSLFTSTKDKVSEGEKEDLKNVFQKAQNKNSILWQDVISFDNKWLEEHGVYDPITKTLDEKKLMSATRAAMNEMMKREGLEKTAIWSGAIHYNTDNIHVHVATVEPNPTRTRGKRKPKTLDMMKSKVINSLMNRSEEQKKINDLIRKNMVDRKKDDSIFKWRNRKLKSQFLEIYHQLPEDRRQWQYGYHTIDPVRPSLDKLSKDYIEKYHKKDYELFLKTLDKEVDVLKRAYGEGPEEKKRYENYKQNKIDELHKRMGNAFLNEMKAYDRHIKNNNDPFLSKQGKAFQNNLSLIYTMRKVEKVFGKEYGDWKNQRAYDELQRKIEEQERG</sequence>
<organism evidence="1 2">
    <name type="scientific">Domibacillus aminovorans</name>
    <dbReference type="NCBI Taxonomy" id="29332"/>
    <lineage>
        <taxon>Bacteria</taxon>
        <taxon>Bacillati</taxon>
        <taxon>Bacillota</taxon>
        <taxon>Bacilli</taxon>
        <taxon>Bacillales</taxon>
        <taxon>Bacillaceae</taxon>
        <taxon>Domibacillus</taxon>
    </lineage>
</organism>
<comment type="caution">
    <text evidence="1">The sequence shown here is derived from an EMBL/GenBank/DDBJ whole genome shotgun (WGS) entry which is preliminary data.</text>
</comment>
<evidence type="ECO:0000313" key="2">
    <source>
        <dbReference type="Proteomes" id="UP000077271"/>
    </source>
</evidence>
<reference evidence="1 2" key="1">
    <citation type="submission" date="2016-01" db="EMBL/GenBank/DDBJ databases">
        <title>Investigation of taxonomic status of Bacillus aminovorans.</title>
        <authorList>
            <person name="Verma A."/>
            <person name="Pal Y."/>
            <person name="Krishnamurthi S."/>
        </authorList>
    </citation>
    <scope>NUCLEOTIDE SEQUENCE [LARGE SCALE GENOMIC DNA]</scope>
    <source>
        <strain evidence="1 2">DSM 4337</strain>
    </source>
</reference>
<dbReference type="NCBIfam" id="NF041498">
    <property type="entry name" value="MobP2"/>
    <property type="match status" value="1"/>
</dbReference>
<dbReference type="RefSeq" id="WP_063974512.1">
    <property type="nucleotide sequence ID" value="NZ_LQWZ01000007.1"/>
</dbReference>